<keyword evidence="2" id="KW-1185">Reference proteome</keyword>
<evidence type="ECO:0000313" key="1">
    <source>
        <dbReference type="EMBL" id="RNF86063.1"/>
    </source>
</evidence>
<comment type="caution">
    <text evidence="1">The sequence shown here is derived from an EMBL/GenBank/DDBJ whole genome shotgun (WGS) entry which is preliminary data.</text>
</comment>
<gene>
    <name evidence="1" type="ORF">EER27_01105</name>
</gene>
<dbReference type="EMBL" id="RIBS01000001">
    <property type="protein sequence ID" value="RNF86063.1"/>
    <property type="molecule type" value="Genomic_DNA"/>
</dbReference>
<dbReference type="AlphaFoldDB" id="A0A3M8SZ11"/>
<dbReference type="RefSeq" id="WP_123086184.1">
    <property type="nucleotide sequence ID" value="NZ_RIBS01000001.1"/>
</dbReference>
<accession>A0A3M8SZ11</accession>
<evidence type="ECO:0000313" key="2">
    <source>
        <dbReference type="Proteomes" id="UP000267049"/>
    </source>
</evidence>
<dbReference type="Proteomes" id="UP000267049">
    <property type="component" value="Unassembled WGS sequence"/>
</dbReference>
<reference evidence="1 2" key="1">
    <citation type="submission" date="2018-11" db="EMBL/GenBank/DDBJ databases">
        <title>Lysobacter cryohumiis sp. nov., isolated from soil in the Tianshan Mountains, Xinjiang, China.</title>
        <authorList>
            <person name="Luo Y."/>
            <person name="Sheng H."/>
        </authorList>
    </citation>
    <scope>NUCLEOTIDE SEQUENCE [LARGE SCALE GENOMIC DNA]</scope>
    <source>
        <strain evidence="1 2">ZS60</strain>
    </source>
</reference>
<proteinExistence type="predicted"/>
<organism evidence="1 2">
    <name type="scientific">Montanilutibacter psychrotolerans</name>
    <dbReference type="NCBI Taxonomy" id="1327343"/>
    <lineage>
        <taxon>Bacteria</taxon>
        <taxon>Pseudomonadati</taxon>
        <taxon>Pseudomonadota</taxon>
        <taxon>Gammaproteobacteria</taxon>
        <taxon>Lysobacterales</taxon>
        <taxon>Lysobacteraceae</taxon>
        <taxon>Montanilutibacter</taxon>
    </lineage>
</organism>
<name>A0A3M8SZ11_9GAMM</name>
<sequence>MFATPITQCAVTVFANGAARALKSAFRVRCVADPERLAVPEPAFANGQAKPPARRFADA</sequence>
<protein>
    <submittedName>
        <fullName evidence="1">Uncharacterized protein</fullName>
    </submittedName>
</protein>